<evidence type="ECO:0000256" key="1">
    <source>
        <dbReference type="SAM" id="SignalP"/>
    </source>
</evidence>
<dbReference type="Proteomes" id="UP000245252">
    <property type="component" value="Unassembled WGS sequence"/>
</dbReference>
<reference evidence="2 3" key="1">
    <citation type="submission" date="2018-05" db="EMBL/GenBank/DDBJ databases">
        <title>The draft genome of strain NS-104.</title>
        <authorList>
            <person name="Hang P."/>
            <person name="Jiang J."/>
        </authorList>
    </citation>
    <scope>NUCLEOTIDE SEQUENCE [LARGE SCALE GENOMIC DNA]</scope>
    <source>
        <strain evidence="2 3">NS-104</strain>
    </source>
</reference>
<keyword evidence="1" id="KW-0732">Signal</keyword>
<dbReference type="OrthoDB" id="8404467at2"/>
<evidence type="ECO:0000313" key="2">
    <source>
        <dbReference type="EMBL" id="PWE56260.1"/>
    </source>
</evidence>
<protein>
    <submittedName>
        <fullName evidence="2">Uncharacterized protein</fullName>
    </submittedName>
</protein>
<comment type="caution">
    <text evidence="2">The sequence shown here is derived from an EMBL/GenBank/DDBJ whole genome shotgun (WGS) entry which is preliminary data.</text>
</comment>
<dbReference type="RefSeq" id="WP_109458580.1">
    <property type="nucleotide sequence ID" value="NZ_QFBC01000004.1"/>
</dbReference>
<dbReference type="AlphaFoldDB" id="A0A2U2DSG6"/>
<keyword evidence="3" id="KW-1185">Reference proteome</keyword>
<sequence>MKTLLVVAAVLGLSATGALADCIGHTRTTASADIDRTMTTASIVTEKSDLKDGTVLKTGRAAGTETETPAAIE</sequence>
<feature type="signal peptide" evidence="1">
    <location>
        <begin position="1"/>
        <end position="20"/>
    </location>
</feature>
<gene>
    <name evidence="2" type="ORF">DEM27_12630</name>
</gene>
<accession>A0A2U2DSG6</accession>
<proteinExistence type="predicted"/>
<evidence type="ECO:0000313" key="3">
    <source>
        <dbReference type="Proteomes" id="UP000245252"/>
    </source>
</evidence>
<name>A0A2U2DSG6_9HYPH</name>
<dbReference type="EMBL" id="QFBC01000004">
    <property type="protein sequence ID" value="PWE56260.1"/>
    <property type="molecule type" value="Genomic_DNA"/>
</dbReference>
<organism evidence="2 3">
    <name type="scientific">Metarhizobium album</name>
    <dbReference type="NCBI Taxonomy" id="2182425"/>
    <lineage>
        <taxon>Bacteria</taxon>
        <taxon>Pseudomonadati</taxon>
        <taxon>Pseudomonadota</taxon>
        <taxon>Alphaproteobacteria</taxon>
        <taxon>Hyphomicrobiales</taxon>
        <taxon>Rhizobiaceae</taxon>
        <taxon>Metarhizobium</taxon>
    </lineage>
</organism>
<feature type="chain" id="PRO_5015513521" evidence="1">
    <location>
        <begin position="21"/>
        <end position="73"/>
    </location>
</feature>